<dbReference type="AlphaFoldDB" id="A0A167Q9S2"/>
<reference evidence="3 4" key="1">
    <citation type="journal article" date="2016" name="Mol. Biol. Evol.">
        <title>Comparative Genomics of Early-Diverging Mushroom-Forming Fungi Provides Insights into the Origins of Lignocellulose Decay Capabilities.</title>
        <authorList>
            <person name="Nagy L.G."/>
            <person name="Riley R."/>
            <person name="Tritt A."/>
            <person name="Adam C."/>
            <person name="Daum C."/>
            <person name="Floudas D."/>
            <person name="Sun H."/>
            <person name="Yadav J.S."/>
            <person name="Pangilinan J."/>
            <person name="Larsson K.H."/>
            <person name="Matsuura K."/>
            <person name="Barry K."/>
            <person name="Labutti K."/>
            <person name="Kuo R."/>
            <person name="Ohm R.A."/>
            <person name="Bhattacharya S.S."/>
            <person name="Shirouzu T."/>
            <person name="Yoshinaga Y."/>
            <person name="Martin F.M."/>
            <person name="Grigoriev I.V."/>
            <person name="Hibbett D.S."/>
        </authorList>
    </citation>
    <scope>NUCLEOTIDE SEQUENCE [LARGE SCALE GENOMIC DNA]</scope>
    <source>
        <strain evidence="3 4">TUFC12733</strain>
    </source>
</reference>
<dbReference type="STRING" id="1330018.A0A167Q9S2"/>
<dbReference type="InterPro" id="IPR027799">
    <property type="entry name" value="Rtf2_RING-finger"/>
</dbReference>
<evidence type="ECO:0000256" key="2">
    <source>
        <dbReference type="SAM" id="MobiDB-lite"/>
    </source>
</evidence>
<dbReference type="OrthoDB" id="247013at2759"/>
<accession>A0A167Q9S2</accession>
<feature type="compositionally biased region" description="Basic and acidic residues" evidence="2">
    <location>
        <begin position="151"/>
        <end position="177"/>
    </location>
</feature>
<dbReference type="PANTHER" id="PTHR12775:SF0">
    <property type="entry name" value="REPLICATION TERMINATION FACTOR 2"/>
    <property type="match status" value="1"/>
</dbReference>
<dbReference type="Pfam" id="PF04641">
    <property type="entry name" value="Rtf2"/>
    <property type="match status" value="1"/>
</dbReference>
<dbReference type="PANTHER" id="PTHR12775">
    <property type="entry name" value="PROTEIN C20ORF43 HOMOLOG"/>
    <property type="match status" value="1"/>
</dbReference>
<feature type="region of interest" description="Disordered" evidence="2">
    <location>
        <begin position="1"/>
        <end position="26"/>
    </location>
</feature>
<dbReference type="EMBL" id="KV417271">
    <property type="protein sequence ID" value="KZO99558.1"/>
    <property type="molecule type" value="Genomic_DNA"/>
</dbReference>
<proteinExistence type="inferred from homology"/>
<dbReference type="CDD" id="cd16653">
    <property type="entry name" value="RING-like_Rtf2"/>
    <property type="match status" value="1"/>
</dbReference>
<name>A0A167Q9S2_CALVF</name>
<gene>
    <name evidence="3" type="ORF">CALVIDRAFT_544327</name>
</gene>
<keyword evidence="4" id="KW-1185">Reference proteome</keyword>
<comment type="similarity">
    <text evidence="1">Belongs to the rtf2 family.</text>
</comment>
<organism evidence="3 4">
    <name type="scientific">Calocera viscosa (strain TUFC12733)</name>
    <dbReference type="NCBI Taxonomy" id="1330018"/>
    <lineage>
        <taxon>Eukaryota</taxon>
        <taxon>Fungi</taxon>
        <taxon>Dikarya</taxon>
        <taxon>Basidiomycota</taxon>
        <taxon>Agaricomycotina</taxon>
        <taxon>Dacrymycetes</taxon>
        <taxon>Dacrymycetales</taxon>
        <taxon>Dacrymycetaceae</taxon>
        <taxon>Calocera</taxon>
    </lineage>
</organism>
<dbReference type="GO" id="GO:0006274">
    <property type="term" value="P:DNA replication termination"/>
    <property type="evidence" value="ECO:0007669"/>
    <property type="project" value="TreeGrafter"/>
</dbReference>
<dbReference type="Proteomes" id="UP000076738">
    <property type="component" value="Unassembled WGS sequence"/>
</dbReference>
<dbReference type="InterPro" id="IPR006735">
    <property type="entry name" value="Rtf2"/>
</dbReference>
<evidence type="ECO:0000256" key="1">
    <source>
        <dbReference type="ARBA" id="ARBA00009885"/>
    </source>
</evidence>
<dbReference type="GO" id="GO:0005634">
    <property type="term" value="C:nucleus"/>
    <property type="evidence" value="ECO:0007669"/>
    <property type="project" value="TreeGrafter"/>
</dbReference>
<evidence type="ECO:0000313" key="4">
    <source>
        <dbReference type="Proteomes" id="UP000076738"/>
    </source>
</evidence>
<sequence length="322" mass="35355">MGNDGGSIPDRRDLVRTKPKAEQADKQNQTRAEWFFCALSKKPLQKPVVGCELGKMYNKDAIVEYLLDKSLYGDGEKICGHIRSLKDVKTLTLTSNPSPTLPAGSDLPFPPFVCPLTMKEMLGSIPFVFLWSCGCVFSKSGLRALSTPAEEAERRKEEAQEAHEGGSDKENKEGKEKADRVLACPQCGKPYTEAQIVPLNPPPAIAEERRAALLLRRASEPAKSKKRKAAAAALLGADEPEGKRAKPALGPTMASSAVAALLREEERKRAKTGMSAAVKSLYRDKDAKEDKPTFLTMGTFTRVSTRFVEVVMYRLTLSSMHR</sequence>
<protein>
    <submittedName>
        <fullName evidence="3">DUF602-domain-containing protein</fullName>
    </submittedName>
</protein>
<feature type="compositionally biased region" description="Basic and acidic residues" evidence="2">
    <location>
        <begin position="9"/>
        <end position="25"/>
    </location>
</feature>
<evidence type="ECO:0000313" key="3">
    <source>
        <dbReference type="EMBL" id="KZO99558.1"/>
    </source>
</evidence>
<feature type="region of interest" description="Disordered" evidence="2">
    <location>
        <begin position="148"/>
        <end position="177"/>
    </location>
</feature>